<feature type="compositionally biased region" description="Basic residues" evidence="1">
    <location>
        <begin position="112"/>
        <end position="125"/>
    </location>
</feature>
<feature type="compositionally biased region" description="Polar residues" evidence="1">
    <location>
        <begin position="98"/>
        <end position="111"/>
    </location>
</feature>
<evidence type="ECO:0000313" key="3">
    <source>
        <dbReference type="Proteomes" id="UP000078397"/>
    </source>
</evidence>
<dbReference type="KEGG" id="pchm:VFPPC_01898"/>
<evidence type="ECO:0000256" key="1">
    <source>
        <dbReference type="SAM" id="MobiDB-lite"/>
    </source>
</evidence>
<evidence type="ECO:0000313" key="2">
    <source>
        <dbReference type="EMBL" id="OAQ74377.1"/>
    </source>
</evidence>
<dbReference type="EMBL" id="LSBJ02000001">
    <property type="protein sequence ID" value="OAQ74377.1"/>
    <property type="molecule type" value="Genomic_DNA"/>
</dbReference>
<name>A0A179G983_METCM</name>
<proteinExistence type="predicted"/>
<feature type="region of interest" description="Disordered" evidence="1">
    <location>
        <begin position="98"/>
        <end position="212"/>
    </location>
</feature>
<gene>
    <name evidence="2" type="ORF">VFPPC_01898</name>
</gene>
<keyword evidence="3" id="KW-1185">Reference proteome</keyword>
<dbReference type="Proteomes" id="UP000078397">
    <property type="component" value="Unassembled WGS sequence"/>
</dbReference>
<dbReference type="GeneID" id="28845644"/>
<accession>A0A179G983</accession>
<dbReference type="OrthoDB" id="10623257at2759"/>
<reference evidence="2 3" key="1">
    <citation type="journal article" date="2016" name="PLoS Pathog.">
        <title>Biosynthesis of antibiotic leucinostatins in bio-control fungus Purpureocillium lilacinum and their inhibition on phytophthora revealed by genome mining.</title>
        <authorList>
            <person name="Wang G."/>
            <person name="Liu Z."/>
            <person name="Lin R."/>
            <person name="Li E."/>
            <person name="Mao Z."/>
            <person name="Ling J."/>
            <person name="Yang Y."/>
            <person name="Yin W.B."/>
            <person name="Xie B."/>
        </authorList>
    </citation>
    <scope>NUCLEOTIDE SEQUENCE [LARGE SCALE GENOMIC DNA]</scope>
    <source>
        <strain evidence="2">170</strain>
    </source>
</reference>
<comment type="caution">
    <text evidence="2">The sequence shown here is derived from an EMBL/GenBank/DDBJ whole genome shotgun (WGS) entry which is preliminary data.</text>
</comment>
<sequence>MLAFNAATDLHRQAMTWAEGILRLKIPEEELKELEKRKAAALIAAQTRLRDGSLQEPHLQTLVELVSDITRSQWQLLGQYQHNVFVQCKHIPSAKNVQQTETFQEPQNTAKHGSRRTTTRKKRKAAGVSRQNDAPKLARTHFSYPTKDHIILPSRESGGRGSSSRVKSPEIVDDAPIPRPGRQTKVPCHKLEDKIPCSETAPSKVTNDWDDDPMAIARLI</sequence>
<dbReference type="AlphaFoldDB" id="A0A179G983"/>
<dbReference type="RefSeq" id="XP_018150460.1">
    <property type="nucleotide sequence ID" value="XM_018281650.1"/>
</dbReference>
<protein>
    <submittedName>
        <fullName evidence="2">Uncharacterized protein</fullName>
    </submittedName>
</protein>
<organism evidence="2 3">
    <name type="scientific">Pochonia chlamydosporia 170</name>
    <dbReference type="NCBI Taxonomy" id="1380566"/>
    <lineage>
        <taxon>Eukaryota</taxon>
        <taxon>Fungi</taxon>
        <taxon>Dikarya</taxon>
        <taxon>Ascomycota</taxon>
        <taxon>Pezizomycotina</taxon>
        <taxon>Sordariomycetes</taxon>
        <taxon>Hypocreomycetidae</taxon>
        <taxon>Hypocreales</taxon>
        <taxon>Clavicipitaceae</taxon>
        <taxon>Pochonia</taxon>
    </lineage>
</organism>